<comment type="caution">
    <text evidence="1">The sequence shown here is derived from an EMBL/GenBank/DDBJ whole genome shotgun (WGS) entry which is preliminary data.</text>
</comment>
<name>A0A7C5AMI3_9BACT</name>
<evidence type="ECO:0000313" key="1">
    <source>
        <dbReference type="EMBL" id="HGZ12255.1"/>
    </source>
</evidence>
<organism evidence="1">
    <name type="scientific">Desulfobacca acetoxidans</name>
    <dbReference type="NCBI Taxonomy" id="60893"/>
    <lineage>
        <taxon>Bacteria</taxon>
        <taxon>Pseudomonadati</taxon>
        <taxon>Thermodesulfobacteriota</taxon>
        <taxon>Desulfobaccia</taxon>
        <taxon>Desulfobaccales</taxon>
        <taxon>Desulfobaccaceae</taxon>
        <taxon>Desulfobacca</taxon>
    </lineage>
</organism>
<gene>
    <name evidence="1" type="ORF">ENW48_08550</name>
</gene>
<sequence length="423" mass="47776">MRRKSSVAGVSLRPFPYPYRAALALCSDIDGCDRPTFEAVHRFLNDPEQGLGLPVADSLFPVGQEPGQLAFFLPEGHTPGPDAELILEALRSGLIDTLHSWGDFNNSPPDPGRLRALAESFTGRLAAEGLKVRVWVNHGDSLNYQNLPSRLQPNYQGDDPASPYYTADLIRKLGVKFAWCSELAPWPLSPRRLPVARFLARCSGNMGKNLLKLFLGRWRQRRPAASLTRLCQPRFLADGSQILAFTRFNSHPEGLWGRPNRHTLRYALHPMILEELLAQEGFLVVYTHLGRPRVSEGELFPEPDLKALQHLCHHYQAGRIWVAPTAQLLGFWLLRHYLLWFPEKREERLVIYLQAMDDPTTGWRLPQLEELAGLCFYTPWPEATCLRLASQDLPVRVYPPDHTGQWSVGLPPLPPPGLEALES</sequence>
<proteinExistence type="predicted"/>
<dbReference type="AlphaFoldDB" id="A0A7C5AMI3"/>
<reference evidence="1" key="1">
    <citation type="journal article" date="2020" name="mSystems">
        <title>Genome- and Community-Level Interaction Insights into Carbon Utilization and Element Cycling Functions of Hydrothermarchaeota in Hydrothermal Sediment.</title>
        <authorList>
            <person name="Zhou Z."/>
            <person name="Liu Y."/>
            <person name="Xu W."/>
            <person name="Pan J."/>
            <person name="Luo Z.H."/>
            <person name="Li M."/>
        </authorList>
    </citation>
    <scope>NUCLEOTIDE SEQUENCE [LARGE SCALE GENOMIC DNA]</scope>
    <source>
        <strain evidence="1">SpSt-853</strain>
    </source>
</reference>
<protein>
    <submittedName>
        <fullName evidence="1">Uncharacterized protein</fullName>
    </submittedName>
</protein>
<dbReference type="EMBL" id="DTKJ01000058">
    <property type="protein sequence ID" value="HGZ12255.1"/>
    <property type="molecule type" value="Genomic_DNA"/>
</dbReference>
<accession>A0A7C5AMI3</accession>